<evidence type="ECO:0000256" key="1">
    <source>
        <dbReference type="SAM" id="Phobius"/>
    </source>
</evidence>
<sequence>MKTPDEIILRPAVSFAILKIAHLILLSLTFLVLAWYSSPYFIFFSVAILGAGWYRLLLIRSHRYLIGAEIIRTSHGIFFKRTDELEMYQIKDYIITRPLLLQLLGLMNVILKSIDAETPVLHLRGIPRSELIETIRTRVQEARQHNKIFEIN</sequence>
<comment type="caution">
    <text evidence="3">The sequence shown here is derived from an EMBL/GenBank/DDBJ whole genome shotgun (WGS) entry which is preliminary data.</text>
</comment>
<protein>
    <submittedName>
        <fullName evidence="3">PH domain-containing protein</fullName>
    </submittedName>
</protein>
<dbReference type="RefSeq" id="WP_377139988.1">
    <property type="nucleotide sequence ID" value="NZ_JBHTIA010000003.1"/>
</dbReference>
<feature type="transmembrane region" description="Helical" evidence="1">
    <location>
        <begin position="40"/>
        <end position="58"/>
    </location>
</feature>
<feature type="domain" description="YdbS-like PH" evidence="2">
    <location>
        <begin position="60"/>
        <end position="130"/>
    </location>
</feature>
<evidence type="ECO:0000313" key="4">
    <source>
        <dbReference type="Proteomes" id="UP001597073"/>
    </source>
</evidence>
<dbReference type="EMBL" id="JBHTIA010000003">
    <property type="protein sequence ID" value="MFD0764487.1"/>
    <property type="molecule type" value="Genomic_DNA"/>
</dbReference>
<dbReference type="InterPro" id="IPR005182">
    <property type="entry name" value="YdbS-like_PH"/>
</dbReference>
<dbReference type="Proteomes" id="UP001597073">
    <property type="component" value="Unassembled WGS sequence"/>
</dbReference>
<evidence type="ECO:0000259" key="2">
    <source>
        <dbReference type="Pfam" id="PF03703"/>
    </source>
</evidence>
<dbReference type="Pfam" id="PF03703">
    <property type="entry name" value="bPH_2"/>
    <property type="match status" value="1"/>
</dbReference>
<organism evidence="3 4">
    <name type="scientific">Mucilaginibacter lutimaris</name>
    <dbReference type="NCBI Taxonomy" id="931629"/>
    <lineage>
        <taxon>Bacteria</taxon>
        <taxon>Pseudomonadati</taxon>
        <taxon>Bacteroidota</taxon>
        <taxon>Sphingobacteriia</taxon>
        <taxon>Sphingobacteriales</taxon>
        <taxon>Sphingobacteriaceae</taxon>
        <taxon>Mucilaginibacter</taxon>
    </lineage>
</organism>
<reference evidence="4" key="1">
    <citation type="journal article" date="2019" name="Int. J. Syst. Evol. Microbiol.">
        <title>The Global Catalogue of Microorganisms (GCM) 10K type strain sequencing project: providing services to taxonomists for standard genome sequencing and annotation.</title>
        <authorList>
            <consortium name="The Broad Institute Genomics Platform"/>
            <consortium name="The Broad Institute Genome Sequencing Center for Infectious Disease"/>
            <person name="Wu L."/>
            <person name="Ma J."/>
        </authorList>
    </citation>
    <scope>NUCLEOTIDE SEQUENCE [LARGE SCALE GENOMIC DNA]</scope>
    <source>
        <strain evidence="4">CCUG 60742</strain>
    </source>
</reference>
<keyword evidence="1" id="KW-0472">Membrane</keyword>
<keyword evidence="1" id="KW-0812">Transmembrane</keyword>
<evidence type="ECO:0000313" key="3">
    <source>
        <dbReference type="EMBL" id="MFD0764487.1"/>
    </source>
</evidence>
<name>A0ABW2ZE69_9SPHI</name>
<keyword evidence="4" id="KW-1185">Reference proteome</keyword>
<feature type="transmembrane region" description="Helical" evidence="1">
    <location>
        <begin position="12"/>
        <end position="34"/>
    </location>
</feature>
<gene>
    <name evidence="3" type="ORF">ACFQZI_06460</name>
</gene>
<keyword evidence="1" id="KW-1133">Transmembrane helix</keyword>
<accession>A0ABW2ZE69</accession>
<proteinExistence type="predicted"/>